<feature type="chain" id="PRO_5040463262" evidence="2">
    <location>
        <begin position="21"/>
        <end position="485"/>
    </location>
</feature>
<feature type="domain" description="Asl1-like glycosyl hydrolase catalytic" evidence="3">
    <location>
        <begin position="250"/>
        <end position="462"/>
    </location>
</feature>
<dbReference type="AlphaFoldDB" id="A0A9P4J561"/>
<dbReference type="InterPro" id="IPR017853">
    <property type="entry name" value="GH"/>
</dbReference>
<feature type="region of interest" description="Disordered" evidence="1">
    <location>
        <begin position="218"/>
        <end position="239"/>
    </location>
</feature>
<dbReference type="Pfam" id="PF11790">
    <property type="entry name" value="Glyco_hydro_cc"/>
    <property type="match status" value="1"/>
</dbReference>
<dbReference type="InterPro" id="IPR024655">
    <property type="entry name" value="Asl1_glyco_hydro_catalytic"/>
</dbReference>
<feature type="region of interest" description="Disordered" evidence="1">
    <location>
        <begin position="133"/>
        <end position="194"/>
    </location>
</feature>
<feature type="region of interest" description="Disordered" evidence="1">
    <location>
        <begin position="23"/>
        <end position="53"/>
    </location>
</feature>
<feature type="compositionally biased region" description="Basic residues" evidence="1">
    <location>
        <begin position="23"/>
        <end position="36"/>
    </location>
</feature>
<dbReference type="OrthoDB" id="43654at2759"/>
<evidence type="ECO:0000259" key="3">
    <source>
        <dbReference type="Pfam" id="PF11790"/>
    </source>
</evidence>
<dbReference type="PANTHER" id="PTHR34154:SF13">
    <property type="entry name" value="ASL1-LIKE GLYCOSYL HYDROLASE CATALYTIC DOMAIN-CONTAINING PROTEIN"/>
    <property type="match status" value="1"/>
</dbReference>
<evidence type="ECO:0000256" key="1">
    <source>
        <dbReference type="SAM" id="MobiDB-lite"/>
    </source>
</evidence>
<dbReference type="InterPro" id="IPR053183">
    <property type="entry name" value="ASL1"/>
</dbReference>
<keyword evidence="2" id="KW-0732">Signal</keyword>
<accession>A0A9P4J561</accession>
<protein>
    <submittedName>
        <fullName evidence="4">Glycoside hydrolase family 128 protein</fullName>
    </submittedName>
</protein>
<dbReference type="GO" id="GO:0071966">
    <property type="term" value="P:fungal-type cell wall polysaccharide metabolic process"/>
    <property type="evidence" value="ECO:0007669"/>
    <property type="project" value="TreeGrafter"/>
</dbReference>
<gene>
    <name evidence="4" type="ORF">K461DRAFT_278822</name>
</gene>
<sequence>MAPVTQLSLVFLTTASVALAHRGHQARGARHSHKRTQPYSAAPYGNGNGNGTTPSVYPTGNSTATVPVYTLSTADITQTRTETRTSTITEYVTEETPAGGYQATGSVSGAAVGTGTCGGTAYVTVTDTVTVTAGSESSSSSSSSAPAPVATTTTTTTTTTQIPAYTSSAPAATLAPSSPAAAYQPPSSSTTTSEAVTSVVPASLPAYSVPAYSSAAPQSSSTTSSAAASTPTSGGASGSNGLRTKRGCLYISGSNNDCSILGDSTISWATNWGAAANGGAGGNVYIPQLWGHMSTDGTTDFTATWTANAQAAIDAGACAVLGYNEPDLKTQSNMTPEEGAALWHYVSAFSGKATVVSPSVTSTQQGNSYPGLDWLSSFQTAGASWDATGVHFYGDCTQEPSSQITYLQNMINEAHTRFGKPVWVTEFGCNAGASTDQIANFLKTALPYLEGESKCAQYAAFNAGLLVSGSSLNAAGSVYASISSS</sequence>
<comment type="caution">
    <text evidence="4">The sequence shown here is derived from an EMBL/GenBank/DDBJ whole genome shotgun (WGS) entry which is preliminary data.</text>
</comment>
<proteinExistence type="predicted"/>
<dbReference type="PANTHER" id="PTHR34154">
    <property type="entry name" value="ALKALI-SENSITIVE LINKAGE PROTEIN 1"/>
    <property type="match status" value="1"/>
</dbReference>
<dbReference type="GO" id="GO:0016787">
    <property type="term" value="F:hydrolase activity"/>
    <property type="evidence" value="ECO:0007669"/>
    <property type="project" value="UniProtKB-KW"/>
</dbReference>
<organism evidence="4 5">
    <name type="scientific">Myriangium duriaei CBS 260.36</name>
    <dbReference type="NCBI Taxonomy" id="1168546"/>
    <lineage>
        <taxon>Eukaryota</taxon>
        <taxon>Fungi</taxon>
        <taxon>Dikarya</taxon>
        <taxon>Ascomycota</taxon>
        <taxon>Pezizomycotina</taxon>
        <taxon>Dothideomycetes</taxon>
        <taxon>Dothideomycetidae</taxon>
        <taxon>Myriangiales</taxon>
        <taxon>Myriangiaceae</taxon>
        <taxon>Myriangium</taxon>
    </lineage>
</organism>
<dbReference type="GO" id="GO:0009277">
    <property type="term" value="C:fungal-type cell wall"/>
    <property type="evidence" value="ECO:0007669"/>
    <property type="project" value="TreeGrafter"/>
</dbReference>
<dbReference type="Proteomes" id="UP000799439">
    <property type="component" value="Unassembled WGS sequence"/>
</dbReference>
<evidence type="ECO:0000313" key="4">
    <source>
        <dbReference type="EMBL" id="KAF2152584.1"/>
    </source>
</evidence>
<feature type="compositionally biased region" description="Low complexity" evidence="1">
    <location>
        <begin position="218"/>
        <end position="234"/>
    </location>
</feature>
<name>A0A9P4J561_9PEZI</name>
<evidence type="ECO:0000313" key="5">
    <source>
        <dbReference type="Proteomes" id="UP000799439"/>
    </source>
</evidence>
<feature type="signal peptide" evidence="2">
    <location>
        <begin position="1"/>
        <end position="20"/>
    </location>
</feature>
<dbReference type="SUPFAM" id="SSF51445">
    <property type="entry name" value="(Trans)glycosidases"/>
    <property type="match status" value="1"/>
</dbReference>
<dbReference type="Gene3D" id="3.20.20.80">
    <property type="entry name" value="Glycosidases"/>
    <property type="match status" value="1"/>
</dbReference>
<reference evidence="4" key="1">
    <citation type="journal article" date="2020" name="Stud. Mycol.">
        <title>101 Dothideomycetes genomes: a test case for predicting lifestyles and emergence of pathogens.</title>
        <authorList>
            <person name="Haridas S."/>
            <person name="Albert R."/>
            <person name="Binder M."/>
            <person name="Bloem J."/>
            <person name="Labutti K."/>
            <person name="Salamov A."/>
            <person name="Andreopoulos B."/>
            <person name="Baker S."/>
            <person name="Barry K."/>
            <person name="Bills G."/>
            <person name="Bluhm B."/>
            <person name="Cannon C."/>
            <person name="Castanera R."/>
            <person name="Culley D."/>
            <person name="Daum C."/>
            <person name="Ezra D."/>
            <person name="Gonzalez J."/>
            <person name="Henrissat B."/>
            <person name="Kuo A."/>
            <person name="Liang C."/>
            <person name="Lipzen A."/>
            <person name="Lutzoni F."/>
            <person name="Magnuson J."/>
            <person name="Mondo S."/>
            <person name="Nolan M."/>
            <person name="Ohm R."/>
            <person name="Pangilinan J."/>
            <person name="Park H.-J."/>
            <person name="Ramirez L."/>
            <person name="Alfaro M."/>
            <person name="Sun H."/>
            <person name="Tritt A."/>
            <person name="Yoshinaga Y."/>
            <person name="Zwiers L.-H."/>
            <person name="Turgeon B."/>
            <person name="Goodwin S."/>
            <person name="Spatafora J."/>
            <person name="Crous P."/>
            <person name="Grigoriev I."/>
        </authorList>
    </citation>
    <scope>NUCLEOTIDE SEQUENCE</scope>
    <source>
        <strain evidence="4">CBS 260.36</strain>
    </source>
</reference>
<keyword evidence="5" id="KW-1185">Reference proteome</keyword>
<keyword evidence="4" id="KW-0378">Hydrolase</keyword>
<evidence type="ECO:0000256" key="2">
    <source>
        <dbReference type="SAM" id="SignalP"/>
    </source>
</evidence>
<dbReference type="EMBL" id="ML996086">
    <property type="protein sequence ID" value="KAF2152584.1"/>
    <property type="molecule type" value="Genomic_DNA"/>
</dbReference>